<evidence type="ECO:0000256" key="1">
    <source>
        <dbReference type="ARBA" id="ARBA00004651"/>
    </source>
</evidence>
<comment type="caution">
    <text evidence="9">The sequence shown here is derived from an EMBL/GenBank/DDBJ whole genome shotgun (WGS) entry which is preliminary data.</text>
</comment>
<comment type="subcellular location">
    <subcellularLocation>
        <location evidence="1">Cell membrane</location>
        <topology evidence="1">Multi-pass membrane protein</topology>
    </subcellularLocation>
</comment>
<dbReference type="PANTHER" id="PTHR34979">
    <property type="entry name" value="INNER MEMBRANE PROTEIN YGAZ"/>
    <property type="match status" value="1"/>
</dbReference>
<dbReference type="Proteomes" id="UP001482154">
    <property type="component" value="Unassembled WGS sequence"/>
</dbReference>
<evidence type="ECO:0000313" key="9">
    <source>
        <dbReference type="EMBL" id="MEQ2711280.1"/>
    </source>
</evidence>
<evidence type="ECO:0000256" key="2">
    <source>
        <dbReference type="ARBA" id="ARBA00010735"/>
    </source>
</evidence>
<evidence type="ECO:0000256" key="6">
    <source>
        <dbReference type="ARBA" id="ARBA00022989"/>
    </source>
</evidence>
<evidence type="ECO:0000256" key="7">
    <source>
        <dbReference type="ARBA" id="ARBA00023136"/>
    </source>
</evidence>
<feature type="transmembrane region" description="Helical" evidence="8">
    <location>
        <begin position="53"/>
        <end position="79"/>
    </location>
</feature>
<name>A0ABV1IVP2_9FIRM</name>
<reference evidence="9 10" key="1">
    <citation type="submission" date="2024-04" db="EMBL/GenBank/DDBJ databases">
        <title>Human intestinal bacterial collection.</title>
        <authorList>
            <person name="Pauvert C."/>
            <person name="Hitch T.C.A."/>
            <person name="Clavel T."/>
        </authorList>
    </citation>
    <scope>NUCLEOTIDE SEQUENCE [LARGE SCALE GENOMIC DNA]</scope>
    <source>
        <strain evidence="9 10">CLA-AA-H249</strain>
    </source>
</reference>
<gene>
    <name evidence="9" type="ORF">AAAU51_08850</name>
</gene>
<dbReference type="Pfam" id="PF03591">
    <property type="entry name" value="AzlC"/>
    <property type="match status" value="1"/>
</dbReference>
<keyword evidence="4" id="KW-1003">Cell membrane</keyword>
<feature type="transmembrane region" description="Helical" evidence="8">
    <location>
        <begin position="12"/>
        <end position="33"/>
    </location>
</feature>
<feature type="transmembrane region" description="Helical" evidence="8">
    <location>
        <begin position="131"/>
        <end position="151"/>
    </location>
</feature>
<keyword evidence="5 8" id="KW-0812">Transmembrane</keyword>
<sequence length="228" mass="25807">MQGVKDVTKQAFIKSIPIMCSYVFVSMAYGMMMENAGFAWYYSLFTSLTVYTGAFQFVLITFLSSGASIVTIAVTALLMNSRQSFYSLSFLEIFRKMGRKKLYMIHTMTDETYAVNCTIEDKDENSRKEMFLVAFFSRCYWMFGAVMGGLIGQLIPFELTGIDFCMTALFIIIFIDQWEKADKHFPAIAGILIAIIALLIFGQTAFMLPALVIVSGVLIFWNSKQQES</sequence>
<organism evidence="9 10">
    <name type="scientific">Anaerostipes amylophilus</name>
    <dbReference type="NCBI Taxonomy" id="2981779"/>
    <lineage>
        <taxon>Bacteria</taxon>
        <taxon>Bacillati</taxon>
        <taxon>Bacillota</taxon>
        <taxon>Clostridia</taxon>
        <taxon>Lachnospirales</taxon>
        <taxon>Lachnospiraceae</taxon>
        <taxon>Anaerostipes</taxon>
    </lineage>
</organism>
<keyword evidence="3" id="KW-0813">Transport</keyword>
<evidence type="ECO:0000256" key="8">
    <source>
        <dbReference type="SAM" id="Phobius"/>
    </source>
</evidence>
<keyword evidence="7 8" id="KW-0472">Membrane</keyword>
<dbReference type="PANTHER" id="PTHR34979:SF1">
    <property type="entry name" value="INNER MEMBRANE PROTEIN YGAZ"/>
    <property type="match status" value="1"/>
</dbReference>
<evidence type="ECO:0000313" key="10">
    <source>
        <dbReference type="Proteomes" id="UP001482154"/>
    </source>
</evidence>
<dbReference type="RefSeq" id="WP_055196395.1">
    <property type="nucleotide sequence ID" value="NZ_JAOQJG010000001.1"/>
</dbReference>
<protein>
    <submittedName>
        <fullName evidence="9">AzlC family ABC transporter permease</fullName>
    </submittedName>
</protein>
<evidence type="ECO:0000256" key="5">
    <source>
        <dbReference type="ARBA" id="ARBA00022692"/>
    </source>
</evidence>
<evidence type="ECO:0000256" key="3">
    <source>
        <dbReference type="ARBA" id="ARBA00022448"/>
    </source>
</evidence>
<proteinExistence type="inferred from homology"/>
<keyword evidence="10" id="KW-1185">Reference proteome</keyword>
<dbReference type="InterPro" id="IPR011606">
    <property type="entry name" value="Brnchd-chn_aa_trnsp_permease"/>
</dbReference>
<comment type="similarity">
    <text evidence="2">Belongs to the AzlC family.</text>
</comment>
<accession>A0ABV1IVP2</accession>
<keyword evidence="6 8" id="KW-1133">Transmembrane helix</keyword>
<evidence type="ECO:0000256" key="4">
    <source>
        <dbReference type="ARBA" id="ARBA00022475"/>
    </source>
</evidence>
<feature type="transmembrane region" description="Helical" evidence="8">
    <location>
        <begin position="187"/>
        <end position="220"/>
    </location>
</feature>
<dbReference type="EMBL" id="JBBNIN010000012">
    <property type="protein sequence ID" value="MEQ2711280.1"/>
    <property type="molecule type" value="Genomic_DNA"/>
</dbReference>